<dbReference type="InterPro" id="IPR014729">
    <property type="entry name" value="Rossmann-like_a/b/a_fold"/>
</dbReference>
<dbReference type="RefSeq" id="WP_027412578.1">
    <property type="nucleotide sequence ID" value="NZ_BMWS01000012.1"/>
</dbReference>
<dbReference type="CDD" id="cd00293">
    <property type="entry name" value="USP-like"/>
    <property type="match status" value="1"/>
</dbReference>
<dbReference type="PRINTS" id="PR01438">
    <property type="entry name" value="UNVRSLSTRESS"/>
</dbReference>
<comment type="similarity">
    <text evidence="1">Belongs to the universal stress protein A family.</text>
</comment>
<dbReference type="Gene3D" id="3.40.50.620">
    <property type="entry name" value="HUPs"/>
    <property type="match status" value="2"/>
</dbReference>
<evidence type="ECO:0000256" key="1">
    <source>
        <dbReference type="ARBA" id="ARBA00008791"/>
    </source>
</evidence>
<dbReference type="AlphaFoldDB" id="A0A918JVI2"/>
<evidence type="ECO:0000259" key="2">
    <source>
        <dbReference type="Pfam" id="PF00582"/>
    </source>
</evidence>
<name>A0A918JVI2_9FLAO</name>
<keyword evidence="4" id="KW-1185">Reference proteome</keyword>
<dbReference type="Pfam" id="PF00582">
    <property type="entry name" value="Usp"/>
    <property type="match status" value="1"/>
</dbReference>
<dbReference type="InterPro" id="IPR006015">
    <property type="entry name" value="Universal_stress_UspA"/>
</dbReference>
<organism evidence="3 4">
    <name type="scientific">Aquimarina muelleri</name>
    <dbReference type="NCBI Taxonomy" id="279356"/>
    <lineage>
        <taxon>Bacteria</taxon>
        <taxon>Pseudomonadati</taxon>
        <taxon>Bacteroidota</taxon>
        <taxon>Flavobacteriia</taxon>
        <taxon>Flavobacteriales</taxon>
        <taxon>Flavobacteriaceae</taxon>
        <taxon>Aquimarina</taxon>
    </lineage>
</organism>
<gene>
    <name evidence="3" type="primary">uspA</name>
    <name evidence="3" type="ORF">GCM10007384_20000</name>
</gene>
<comment type="caution">
    <text evidence="3">The sequence shown here is derived from an EMBL/GenBank/DDBJ whole genome shotgun (WGS) entry which is preliminary data.</text>
</comment>
<proteinExistence type="inferred from homology"/>
<dbReference type="EMBL" id="BMWS01000012">
    <property type="protein sequence ID" value="GGX18662.1"/>
    <property type="molecule type" value="Genomic_DNA"/>
</dbReference>
<dbReference type="PANTHER" id="PTHR46268">
    <property type="entry name" value="STRESS RESPONSE PROTEIN NHAX"/>
    <property type="match status" value="1"/>
</dbReference>
<reference evidence="3 4" key="1">
    <citation type="journal article" date="2014" name="Int. J. Syst. Evol. Microbiol.">
        <title>Complete genome sequence of Corynebacterium casei LMG S-19264T (=DSM 44701T), isolated from a smear-ripened cheese.</title>
        <authorList>
            <consortium name="US DOE Joint Genome Institute (JGI-PGF)"/>
            <person name="Walter F."/>
            <person name="Albersmeier A."/>
            <person name="Kalinowski J."/>
            <person name="Ruckert C."/>
        </authorList>
    </citation>
    <scope>NUCLEOTIDE SEQUENCE [LARGE SCALE GENOMIC DNA]</scope>
    <source>
        <strain evidence="3 4">KCTC 12285</strain>
    </source>
</reference>
<dbReference type="PANTHER" id="PTHR46268:SF6">
    <property type="entry name" value="UNIVERSAL STRESS PROTEIN UP12"/>
    <property type="match status" value="1"/>
</dbReference>
<feature type="domain" description="UspA" evidence="2">
    <location>
        <begin position="1"/>
        <end position="146"/>
    </location>
</feature>
<accession>A0A918JVI2</accession>
<evidence type="ECO:0000313" key="3">
    <source>
        <dbReference type="EMBL" id="GGX18662.1"/>
    </source>
</evidence>
<dbReference type="InterPro" id="IPR006016">
    <property type="entry name" value="UspA"/>
</dbReference>
<protein>
    <submittedName>
        <fullName evidence="3">Universal stress protein UspA</fullName>
    </submittedName>
</protein>
<dbReference type="SUPFAM" id="SSF52402">
    <property type="entry name" value="Adenine nucleotide alpha hydrolases-like"/>
    <property type="match status" value="2"/>
</dbReference>
<dbReference type="Proteomes" id="UP000601108">
    <property type="component" value="Unassembled WGS sequence"/>
</dbReference>
<sequence>MKRILVPTDFSTNAYCALFYATQLFQNQPCKFYILNTFKVETSVLTSRLNTSKGDKIYRELSADSQEKLTKTMHSITRDAKDSQHSFEIISISKELIETIDKTINSLQIDLVVMGTKGASGVKEIFMGSNTVKVIQKIKNCSILAVPDQMGFKTLNEIAFATDFKCFYTTESLKPLLDIVTAFACNIRIIHIHEEEKLNEIQEHNLNNLKEKLTDFNYCLHWISGFTKKEKHIQEFIEQMDIDMLCMSQYKHGFIESITHEPVIKKIGFRATVPFLVIPEVS</sequence>
<evidence type="ECO:0000313" key="4">
    <source>
        <dbReference type="Proteomes" id="UP000601108"/>
    </source>
</evidence>